<organism evidence="1 3">
    <name type="scientific">Catenibacterium mitsuokai</name>
    <dbReference type="NCBI Taxonomy" id="100886"/>
    <lineage>
        <taxon>Bacteria</taxon>
        <taxon>Bacillati</taxon>
        <taxon>Bacillota</taxon>
        <taxon>Erysipelotrichia</taxon>
        <taxon>Erysipelotrichales</taxon>
        <taxon>Coprobacillaceae</taxon>
        <taxon>Catenibacterium</taxon>
    </lineage>
</organism>
<protein>
    <submittedName>
        <fullName evidence="1">Uncharacterized protein</fullName>
    </submittedName>
</protein>
<comment type="caution">
    <text evidence="1">The sequence shown here is derived from an EMBL/GenBank/DDBJ whole genome shotgun (WGS) entry which is preliminary data.</text>
</comment>
<reference evidence="1 4" key="1">
    <citation type="submission" date="2021-06" db="EMBL/GenBank/DDBJ databases">
        <title>Collection of gut derived symbiotic bacterial strains cultured from healthy donors.</title>
        <authorList>
            <person name="Lin H."/>
            <person name="Littmann E."/>
            <person name="Pamer E.G."/>
        </authorList>
    </citation>
    <scope>NUCLEOTIDE SEQUENCE</scope>
    <source>
        <strain evidence="2 4">MSK.21.70</strain>
        <strain evidence="1">MSK.21.82</strain>
    </source>
</reference>
<dbReference type="RefSeq" id="WP_217747296.1">
    <property type="nucleotide sequence ID" value="NZ_JAHOEB010000016.1"/>
</dbReference>
<dbReference type="AlphaFoldDB" id="A0AAW4MZJ9"/>
<dbReference type="Proteomes" id="UP001196408">
    <property type="component" value="Unassembled WGS sequence"/>
</dbReference>
<name>A0AAW4MZJ9_9FIRM</name>
<dbReference type="EMBL" id="JAHOEL010000016">
    <property type="protein sequence ID" value="MBV3392376.1"/>
    <property type="molecule type" value="Genomic_DNA"/>
</dbReference>
<dbReference type="Proteomes" id="UP001197492">
    <property type="component" value="Unassembled WGS sequence"/>
</dbReference>
<proteinExistence type="predicted"/>
<evidence type="ECO:0000313" key="3">
    <source>
        <dbReference type="Proteomes" id="UP001196408"/>
    </source>
</evidence>
<evidence type="ECO:0000313" key="2">
    <source>
        <dbReference type="EMBL" id="MBV3392376.1"/>
    </source>
</evidence>
<evidence type="ECO:0000313" key="4">
    <source>
        <dbReference type="Proteomes" id="UP001197492"/>
    </source>
</evidence>
<evidence type="ECO:0000313" key="1">
    <source>
        <dbReference type="EMBL" id="MBV3382333.1"/>
    </source>
</evidence>
<dbReference type="EMBL" id="JAHOEF010000015">
    <property type="protein sequence ID" value="MBV3382333.1"/>
    <property type="molecule type" value="Genomic_DNA"/>
</dbReference>
<keyword evidence="4" id="KW-1185">Reference proteome</keyword>
<sequence>MTNFEFYADEIKSRGFKFAVDKSNGELFCCGQEGSCDKCVFCPDTKGLVDKRAKFVCSKINIVRWLYQKHKIKMNALEYGLFEYMLSEGYEWVSRDDDFTIAFFTLKPIDKDGTWFSPENGADEPLNCVPLCEKLFEFLREDELFNIEELLKTAEVIEDAND</sequence>
<accession>A0AAW4MZJ9</accession>
<gene>
    <name evidence="1" type="ORF">KSV97_03615</name>
    <name evidence="2" type="ORF">KSW06_03720</name>
</gene>